<accession>A0A4R4DSU8</accession>
<proteinExistence type="predicted"/>
<dbReference type="EMBL" id="SKBM01000004">
    <property type="protein sequence ID" value="TCZ64866.1"/>
    <property type="molecule type" value="Genomic_DNA"/>
</dbReference>
<name>A0A4R4DSU8_9PROT</name>
<dbReference type="RefSeq" id="WP_132285484.1">
    <property type="nucleotide sequence ID" value="NZ_SKBM01000004.1"/>
</dbReference>
<protein>
    <submittedName>
        <fullName evidence="1">Uncharacterized protein</fullName>
    </submittedName>
</protein>
<dbReference type="AlphaFoldDB" id="A0A4R4DSU8"/>
<sequence length="59" mass="6777">MERLQAVAEGSERLEVARLVRRPDLVAEVQARLREDPRWRVNAAYVFTTSILRAEEVPG</sequence>
<evidence type="ECO:0000313" key="1">
    <source>
        <dbReference type="EMBL" id="TCZ64866.1"/>
    </source>
</evidence>
<evidence type="ECO:0000313" key="2">
    <source>
        <dbReference type="Proteomes" id="UP000295023"/>
    </source>
</evidence>
<reference evidence="1 2" key="1">
    <citation type="submission" date="2019-03" db="EMBL/GenBank/DDBJ databases">
        <title>Paracraurococcus aquatilis NE82 genome sequence.</title>
        <authorList>
            <person name="Zhao Y."/>
            <person name="Du Z."/>
        </authorList>
    </citation>
    <scope>NUCLEOTIDE SEQUENCE [LARGE SCALE GENOMIC DNA]</scope>
    <source>
        <strain evidence="1 2">NE82</strain>
    </source>
</reference>
<dbReference type="Proteomes" id="UP000295023">
    <property type="component" value="Unassembled WGS sequence"/>
</dbReference>
<gene>
    <name evidence="1" type="ORF">EXY23_05700</name>
</gene>
<organism evidence="1 2">
    <name type="scientific">Roseicella aquatilis</name>
    <dbReference type="NCBI Taxonomy" id="2527868"/>
    <lineage>
        <taxon>Bacteria</taxon>
        <taxon>Pseudomonadati</taxon>
        <taxon>Pseudomonadota</taxon>
        <taxon>Alphaproteobacteria</taxon>
        <taxon>Acetobacterales</taxon>
        <taxon>Roseomonadaceae</taxon>
        <taxon>Roseicella</taxon>
    </lineage>
</organism>
<keyword evidence="2" id="KW-1185">Reference proteome</keyword>
<comment type="caution">
    <text evidence="1">The sequence shown here is derived from an EMBL/GenBank/DDBJ whole genome shotgun (WGS) entry which is preliminary data.</text>
</comment>